<feature type="transmembrane region" description="Helical" evidence="1">
    <location>
        <begin position="36"/>
        <end position="55"/>
    </location>
</feature>
<dbReference type="RefSeq" id="WP_093211140.1">
    <property type="nucleotide sequence ID" value="NZ_FNFL01000001.1"/>
</dbReference>
<feature type="transmembrane region" description="Helical" evidence="1">
    <location>
        <begin position="87"/>
        <end position="104"/>
    </location>
</feature>
<feature type="transmembrane region" description="Helical" evidence="1">
    <location>
        <begin position="164"/>
        <end position="181"/>
    </location>
</feature>
<feature type="transmembrane region" description="Helical" evidence="1">
    <location>
        <begin position="116"/>
        <end position="144"/>
    </location>
</feature>
<dbReference type="GO" id="GO:0005886">
    <property type="term" value="C:plasma membrane"/>
    <property type="evidence" value="ECO:0007669"/>
    <property type="project" value="InterPro"/>
</dbReference>
<keyword evidence="1" id="KW-0472">Membrane</keyword>
<dbReference type="NCBIfam" id="TIGR02357">
    <property type="entry name" value="ECF_ThiT_YuaJ"/>
    <property type="match status" value="1"/>
</dbReference>
<dbReference type="EMBL" id="FNFL01000001">
    <property type="protein sequence ID" value="SDJ76309.1"/>
    <property type="molecule type" value="Genomic_DNA"/>
</dbReference>
<feature type="transmembrane region" description="Helical" evidence="1">
    <location>
        <begin position="7"/>
        <end position="30"/>
    </location>
</feature>
<evidence type="ECO:0000313" key="2">
    <source>
        <dbReference type="EMBL" id="SDJ76309.1"/>
    </source>
</evidence>
<keyword evidence="1" id="KW-1133">Transmembrane helix</keyword>
<dbReference type="Gene3D" id="1.10.1760.20">
    <property type="match status" value="1"/>
</dbReference>
<dbReference type="GO" id="GO:0015234">
    <property type="term" value="F:thiamine transmembrane transporter activity"/>
    <property type="evidence" value="ECO:0007669"/>
    <property type="project" value="InterPro"/>
</dbReference>
<dbReference type="OrthoDB" id="9795813at2"/>
<dbReference type="STRING" id="407036.SAMN05216243_0723"/>
<proteinExistence type="predicted"/>
<dbReference type="Pfam" id="PF09515">
    <property type="entry name" value="Thia_YuaJ"/>
    <property type="match status" value="1"/>
</dbReference>
<dbReference type="InterPro" id="IPR012651">
    <property type="entry name" value="Thia_Transptr_ThiT"/>
</dbReference>
<dbReference type="AlphaFoldDB" id="A0A1G8WDB4"/>
<sequence>MNSKKNLFLVEVAIFSALALVLDIVPFLSFKIWPQGGSVSLAMIPVFIVAFRWGLKGGLLSGFLFGIFQIAVGQAIIVTALQGFIEYGLAFTALGMAGIFSKQIQTALTAGKTAKLFTFVSMGVLLGCALRFLGHLCAGVVFFANYAPEGQPVWLYSTLYNGSYMLPAFILSSLVISFLFYKQPRLIEAS</sequence>
<feature type="transmembrane region" description="Helical" evidence="1">
    <location>
        <begin position="62"/>
        <end position="81"/>
    </location>
</feature>
<reference evidence="2 3" key="1">
    <citation type="submission" date="2016-10" db="EMBL/GenBank/DDBJ databases">
        <authorList>
            <person name="de Groot N.N."/>
        </authorList>
    </citation>
    <scope>NUCLEOTIDE SEQUENCE [LARGE SCALE GENOMIC DNA]</scope>
    <source>
        <strain evidence="2 3">CGMCC 1.6502</strain>
    </source>
</reference>
<dbReference type="Proteomes" id="UP000198694">
    <property type="component" value="Unassembled WGS sequence"/>
</dbReference>
<keyword evidence="1" id="KW-0812">Transmembrane</keyword>
<organism evidence="2 3">
    <name type="scientific">Sediminibacillus albus</name>
    <dbReference type="NCBI Taxonomy" id="407036"/>
    <lineage>
        <taxon>Bacteria</taxon>
        <taxon>Bacillati</taxon>
        <taxon>Bacillota</taxon>
        <taxon>Bacilli</taxon>
        <taxon>Bacillales</taxon>
        <taxon>Bacillaceae</taxon>
        <taxon>Sediminibacillus</taxon>
    </lineage>
</organism>
<keyword evidence="3" id="KW-1185">Reference proteome</keyword>
<evidence type="ECO:0000256" key="1">
    <source>
        <dbReference type="SAM" id="Phobius"/>
    </source>
</evidence>
<name>A0A1G8WDB4_9BACI</name>
<accession>A0A1G8WDB4</accession>
<evidence type="ECO:0000313" key="3">
    <source>
        <dbReference type="Proteomes" id="UP000198694"/>
    </source>
</evidence>
<gene>
    <name evidence="2" type="ORF">SAMN05216243_0723</name>
</gene>
<protein>
    <submittedName>
        <fullName evidence="2">Thiamine transporter</fullName>
    </submittedName>
</protein>